<gene>
    <name evidence="1" type="ORF">H9L23_23450</name>
</gene>
<reference evidence="1 2" key="1">
    <citation type="submission" date="2020-08" db="EMBL/GenBank/DDBJ databases">
        <title>Genome sequence of Pedobacter roseus KACC 11594T.</title>
        <authorList>
            <person name="Hyun D.-W."/>
            <person name="Bae J.-W."/>
        </authorList>
    </citation>
    <scope>NUCLEOTIDE SEQUENCE [LARGE SCALE GENOMIC DNA]</scope>
    <source>
        <strain evidence="1 2">KACC 11594</strain>
    </source>
</reference>
<protein>
    <submittedName>
        <fullName evidence="1">Uncharacterized protein</fullName>
    </submittedName>
</protein>
<dbReference type="Proteomes" id="UP000515806">
    <property type="component" value="Chromosome"/>
</dbReference>
<dbReference type="RefSeq" id="WP_187592576.1">
    <property type="nucleotide sequence ID" value="NZ_CP060723.1"/>
</dbReference>
<dbReference type="EMBL" id="CP060723">
    <property type="protein sequence ID" value="QNN42015.1"/>
    <property type="molecule type" value="Genomic_DNA"/>
</dbReference>
<name>A0A7G9QF90_9SPHI</name>
<keyword evidence="2" id="KW-1185">Reference proteome</keyword>
<evidence type="ECO:0000313" key="2">
    <source>
        <dbReference type="Proteomes" id="UP000515806"/>
    </source>
</evidence>
<sequence>MKTSNKLLITLAALLIIIPIIVVAVNIKMNYKERGIEDSYLGTQQINNETFEQKSKERVSFSLQSPFNSLQIKDAKGFSVQLFVKEDNKYGLKIQEKFKNDLKYEVDANGVLQLSIKNFSEDNGIEKIVIVIYCPKISEVSVANSKILEFSAHSDAITLNLDNVEDLFLSGDITNNDAKGKIISVINPTNIGKLYLNLNKTKFSGYTNSFKDLYVIAKNSEVEIGNMDENNKKPFPFDNLSIKTIDTSRVQLQNVNVKSFVGDFSDATTLQIPTPLLKQLFK</sequence>
<dbReference type="AlphaFoldDB" id="A0A7G9QF90"/>
<organism evidence="1 2">
    <name type="scientific">Pedobacter roseus</name>
    <dbReference type="NCBI Taxonomy" id="336820"/>
    <lineage>
        <taxon>Bacteria</taxon>
        <taxon>Pseudomonadati</taxon>
        <taxon>Bacteroidota</taxon>
        <taxon>Sphingobacteriia</taxon>
        <taxon>Sphingobacteriales</taxon>
        <taxon>Sphingobacteriaceae</taxon>
        <taxon>Pedobacter</taxon>
    </lineage>
</organism>
<evidence type="ECO:0000313" key="1">
    <source>
        <dbReference type="EMBL" id="QNN42015.1"/>
    </source>
</evidence>
<dbReference type="KEGG" id="proe:H9L23_23450"/>
<proteinExistence type="predicted"/>
<accession>A0A7G9QF90</accession>